<keyword evidence="4 6" id="KW-1133">Transmembrane helix</keyword>
<evidence type="ECO:0000313" key="9">
    <source>
        <dbReference type="Proteomes" id="UP000094527"/>
    </source>
</evidence>
<dbReference type="GO" id="GO:0140359">
    <property type="term" value="F:ABC-type transporter activity"/>
    <property type="evidence" value="ECO:0007669"/>
    <property type="project" value="InterPro"/>
</dbReference>
<dbReference type="Proteomes" id="UP000094527">
    <property type="component" value="Unassembled WGS sequence"/>
</dbReference>
<evidence type="ECO:0000256" key="5">
    <source>
        <dbReference type="ARBA" id="ARBA00023136"/>
    </source>
</evidence>
<dbReference type="InterPro" id="IPR013525">
    <property type="entry name" value="ABC2_TM"/>
</dbReference>
<feature type="transmembrane region" description="Helical" evidence="6">
    <location>
        <begin position="38"/>
        <end position="58"/>
    </location>
</feature>
<protein>
    <submittedName>
        <fullName evidence="8">ABC transporter G family member 20</fullName>
    </submittedName>
</protein>
<dbReference type="STRING" id="48709.A0A1D2MEL5"/>
<gene>
    <name evidence="8" type="ORF">Ocin01_15360</name>
</gene>
<keyword evidence="2" id="KW-1003">Cell membrane</keyword>
<evidence type="ECO:0000313" key="8">
    <source>
        <dbReference type="EMBL" id="ODM91322.1"/>
    </source>
</evidence>
<keyword evidence="5 6" id="KW-0472">Membrane</keyword>
<dbReference type="AlphaFoldDB" id="A0A1D2MEL5"/>
<comment type="caution">
    <text evidence="8">The sequence shown here is derived from an EMBL/GenBank/DDBJ whole genome shotgun (WGS) entry which is preliminary data.</text>
</comment>
<accession>A0A1D2MEL5</accession>
<reference evidence="8 9" key="1">
    <citation type="journal article" date="2016" name="Genome Biol. Evol.">
        <title>Gene Family Evolution Reflects Adaptation to Soil Environmental Stressors in the Genome of the Collembolan Orchesella cincta.</title>
        <authorList>
            <person name="Faddeeva-Vakhrusheva A."/>
            <person name="Derks M.F."/>
            <person name="Anvar S.Y."/>
            <person name="Agamennone V."/>
            <person name="Suring W."/>
            <person name="Smit S."/>
            <person name="van Straalen N.M."/>
            <person name="Roelofs D."/>
        </authorList>
    </citation>
    <scope>NUCLEOTIDE SEQUENCE [LARGE SCALE GENOMIC DNA]</scope>
    <source>
        <tissue evidence="8">Mixed pool</tissue>
    </source>
</reference>
<feature type="non-terminal residue" evidence="8">
    <location>
        <position position="267"/>
    </location>
</feature>
<feature type="domain" description="ABC-2 type transporter transmembrane" evidence="7">
    <location>
        <begin position="39"/>
        <end position="265"/>
    </location>
</feature>
<keyword evidence="3 6" id="KW-0812">Transmembrane</keyword>
<evidence type="ECO:0000256" key="4">
    <source>
        <dbReference type="ARBA" id="ARBA00022989"/>
    </source>
</evidence>
<name>A0A1D2MEL5_ORCCI</name>
<sequence length="267" mass="30123">MAEIMNNEPPQSSFLGGSVARIKALAKKNSVTLLRNPILLFFIVWIPAIEMIFVGIAFGSDPKYLKIGVVNHETNNTICSKYNPKRGECAWRNLSCVYLNHVPEDTVELIPFGSEYDAESAVVLGETWGYLVFPKNFSSQMYQSSVLGSKVNLSVLTSRDIIGRLDETNKHISSASKQRFTKPNQILFQPCYQTVEWIQKIQSSLRYQKPIFGKDDTDMREYAAPNLSLTAAFFFPIISIGLRFIDEKKCGMMERSLVAGVKTWEIA</sequence>
<proteinExistence type="predicted"/>
<comment type="subcellular location">
    <subcellularLocation>
        <location evidence="1">Cell membrane</location>
        <topology evidence="1">Multi-pass membrane protein</topology>
    </subcellularLocation>
</comment>
<dbReference type="Pfam" id="PF12698">
    <property type="entry name" value="ABC2_membrane_3"/>
    <property type="match status" value="1"/>
</dbReference>
<evidence type="ECO:0000256" key="1">
    <source>
        <dbReference type="ARBA" id="ARBA00004651"/>
    </source>
</evidence>
<evidence type="ECO:0000256" key="3">
    <source>
        <dbReference type="ARBA" id="ARBA00022692"/>
    </source>
</evidence>
<evidence type="ECO:0000256" key="2">
    <source>
        <dbReference type="ARBA" id="ARBA00022475"/>
    </source>
</evidence>
<dbReference type="InterPro" id="IPR051449">
    <property type="entry name" value="ABC-2_transporter_component"/>
</dbReference>
<keyword evidence="9" id="KW-1185">Reference proteome</keyword>
<dbReference type="PANTHER" id="PTHR30294">
    <property type="entry name" value="MEMBRANE COMPONENT OF ABC TRANSPORTER YHHJ-RELATED"/>
    <property type="match status" value="1"/>
</dbReference>
<evidence type="ECO:0000256" key="6">
    <source>
        <dbReference type="SAM" id="Phobius"/>
    </source>
</evidence>
<dbReference type="EMBL" id="LJIJ01001594">
    <property type="protein sequence ID" value="ODM91322.1"/>
    <property type="molecule type" value="Genomic_DNA"/>
</dbReference>
<organism evidence="8 9">
    <name type="scientific">Orchesella cincta</name>
    <name type="common">Springtail</name>
    <name type="synonym">Podura cincta</name>
    <dbReference type="NCBI Taxonomy" id="48709"/>
    <lineage>
        <taxon>Eukaryota</taxon>
        <taxon>Metazoa</taxon>
        <taxon>Ecdysozoa</taxon>
        <taxon>Arthropoda</taxon>
        <taxon>Hexapoda</taxon>
        <taxon>Collembola</taxon>
        <taxon>Entomobryomorpha</taxon>
        <taxon>Entomobryoidea</taxon>
        <taxon>Orchesellidae</taxon>
        <taxon>Orchesellinae</taxon>
        <taxon>Orchesella</taxon>
    </lineage>
</organism>
<dbReference type="PANTHER" id="PTHR30294:SF38">
    <property type="entry name" value="TRANSPORT PERMEASE PROTEIN"/>
    <property type="match status" value="1"/>
</dbReference>
<dbReference type="GO" id="GO:0005886">
    <property type="term" value="C:plasma membrane"/>
    <property type="evidence" value="ECO:0007669"/>
    <property type="project" value="UniProtKB-SubCell"/>
</dbReference>
<evidence type="ECO:0000259" key="7">
    <source>
        <dbReference type="Pfam" id="PF12698"/>
    </source>
</evidence>
<dbReference type="OrthoDB" id="10255969at2759"/>
<feature type="transmembrane region" description="Helical" evidence="6">
    <location>
        <begin position="227"/>
        <end position="245"/>
    </location>
</feature>